<organism evidence="10 11">
    <name type="scientific">Candidatus Woesebacteria bacterium RIFCSPLOWO2_01_FULL_39_21</name>
    <dbReference type="NCBI Taxonomy" id="1802519"/>
    <lineage>
        <taxon>Bacteria</taxon>
        <taxon>Candidatus Woeseibacteriota</taxon>
    </lineage>
</organism>
<sequence>MLNRKLVKDHFWIIAIASLGIYLRTHGAIENFLYSHDQDLLGWFVRDVVENRHLRLIGQETSQQGVFVGPLFYYLMIPFYLLFGMDPLGGLFGVIIIAAFTIFSLYFVVSKIFAKKSGLVISFLYSTSLYSILNDREVVPTQPTVLWSVWFFYSVWLVLKKKKNGFYIAAFLLGIAWNINLSLILFLPVFLLSWFLSKKKLEITTLTRSVILFIAVFLPFLFFEARHGFNMTKAVLFKTSSSEVIVQGSGGDFERVITLLSKNVANILGTLDLNLNHLYWLAFLLSILFYLFIKNIVGRKIFILLLVWVTIPVIFFSVNPIILSEYYLNGTTFIWFLLIALFIGNHKKIGFLFLIIFTVINIFRYINLPRNKSGYLYRKNLVGYIKKDSIVWGYPCIAISYITKPGYDFGYRYFYYLESLHVNKPISGSPVYTIVYPLRGDIDVDKTFGIIGLIYPDYSKYTKEGVLKSCSGEDSNLTDPMFGFTQ</sequence>
<evidence type="ECO:0000256" key="1">
    <source>
        <dbReference type="ARBA" id="ARBA00004651"/>
    </source>
</evidence>
<keyword evidence="3" id="KW-0328">Glycosyltransferase</keyword>
<dbReference type="STRING" id="1802519.A2961_00995"/>
<dbReference type="AlphaFoldDB" id="A0A1F8BBW8"/>
<keyword evidence="6 8" id="KW-1133">Transmembrane helix</keyword>
<comment type="subcellular location">
    <subcellularLocation>
        <location evidence="1">Cell membrane</location>
        <topology evidence="1">Multi-pass membrane protein</topology>
    </subcellularLocation>
</comment>
<feature type="transmembrane region" description="Helical" evidence="8">
    <location>
        <begin position="89"/>
        <end position="109"/>
    </location>
</feature>
<keyword evidence="2" id="KW-1003">Cell membrane</keyword>
<gene>
    <name evidence="10" type="ORF">A2961_00995</name>
</gene>
<feature type="domain" description="Glycosyltransferase RgtA/B/C/D-like" evidence="9">
    <location>
        <begin position="69"/>
        <end position="221"/>
    </location>
</feature>
<feature type="transmembrane region" description="Helical" evidence="8">
    <location>
        <begin position="65"/>
        <end position="83"/>
    </location>
</feature>
<evidence type="ECO:0000256" key="2">
    <source>
        <dbReference type="ARBA" id="ARBA00022475"/>
    </source>
</evidence>
<feature type="transmembrane region" description="Helical" evidence="8">
    <location>
        <begin position="116"/>
        <end position="133"/>
    </location>
</feature>
<dbReference type="InterPro" id="IPR050297">
    <property type="entry name" value="LipidA_mod_glycosyltrf_83"/>
</dbReference>
<protein>
    <recommendedName>
        <fullName evidence="9">Glycosyltransferase RgtA/B/C/D-like domain-containing protein</fullName>
    </recommendedName>
</protein>
<reference evidence="10 11" key="1">
    <citation type="journal article" date="2016" name="Nat. Commun.">
        <title>Thousands of microbial genomes shed light on interconnected biogeochemical processes in an aquifer system.</title>
        <authorList>
            <person name="Anantharaman K."/>
            <person name="Brown C.T."/>
            <person name="Hug L.A."/>
            <person name="Sharon I."/>
            <person name="Castelle C.J."/>
            <person name="Probst A.J."/>
            <person name="Thomas B.C."/>
            <person name="Singh A."/>
            <person name="Wilkins M.J."/>
            <person name="Karaoz U."/>
            <person name="Brodie E.L."/>
            <person name="Williams K.H."/>
            <person name="Hubbard S.S."/>
            <person name="Banfield J.F."/>
        </authorList>
    </citation>
    <scope>NUCLEOTIDE SEQUENCE [LARGE SCALE GENOMIC DNA]</scope>
</reference>
<keyword evidence="4" id="KW-0808">Transferase</keyword>
<name>A0A1F8BBW8_9BACT</name>
<evidence type="ECO:0000256" key="8">
    <source>
        <dbReference type="SAM" id="Phobius"/>
    </source>
</evidence>
<dbReference type="Proteomes" id="UP000177082">
    <property type="component" value="Unassembled WGS sequence"/>
</dbReference>
<evidence type="ECO:0000256" key="4">
    <source>
        <dbReference type="ARBA" id="ARBA00022679"/>
    </source>
</evidence>
<evidence type="ECO:0000256" key="3">
    <source>
        <dbReference type="ARBA" id="ARBA00022676"/>
    </source>
</evidence>
<evidence type="ECO:0000313" key="10">
    <source>
        <dbReference type="EMBL" id="OGM61554.1"/>
    </source>
</evidence>
<dbReference type="Pfam" id="PF13231">
    <property type="entry name" value="PMT_2"/>
    <property type="match status" value="1"/>
</dbReference>
<dbReference type="GO" id="GO:0009103">
    <property type="term" value="P:lipopolysaccharide biosynthetic process"/>
    <property type="evidence" value="ECO:0007669"/>
    <property type="project" value="UniProtKB-ARBA"/>
</dbReference>
<dbReference type="EMBL" id="MGHF01000036">
    <property type="protein sequence ID" value="OGM61554.1"/>
    <property type="molecule type" value="Genomic_DNA"/>
</dbReference>
<feature type="transmembrane region" description="Helical" evidence="8">
    <location>
        <begin position="139"/>
        <end position="159"/>
    </location>
</feature>
<feature type="transmembrane region" description="Helical" evidence="8">
    <location>
        <begin position="278"/>
        <end position="295"/>
    </location>
</feature>
<keyword evidence="5 8" id="KW-0812">Transmembrane</keyword>
<accession>A0A1F8BBW8</accession>
<evidence type="ECO:0000256" key="7">
    <source>
        <dbReference type="ARBA" id="ARBA00023136"/>
    </source>
</evidence>
<feature type="transmembrane region" description="Helical" evidence="8">
    <location>
        <begin position="349"/>
        <end position="368"/>
    </location>
</feature>
<evidence type="ECO:0000256" key="6">
    <source>
        <dbReference type="ARBA" id="ARBA00022989"/>
    </source>
</evidence>
<feature type="transmembrane region" description="Helical" evidence="8">
    <location>
        <begin position="203"/>
        <end position="223"/>
    </location>
</feature>
<proteinExistence type="predicted"/>
<feature type="transmembrane region" description="Helical" evidence="8">
    <location>
        <begin position="326"/>
        <end position="343"/>
    </location>
</feature>
<dbReference type="GO" id="GO:0005886">
    <property type="term" value="C:plasma membrane"/>
    <property type="evidence" value="ECO:0007669"/>
    <property type="project" value="UniProtKB-SubCell"/>
</dbReference>
<evidence type="ECO:0000256" key="5">
    <source>
        <dbReference type="ARBA" id="ARBA00022692"/>
    </source>
</evidence>
<dbReference type="InterPro" id="IPR038731">
    <property type="entry name" value="RgtA/B/C-like"/>
</dbReference>
<dbReference type="GO" id="GO:0016763">
    <property type="term" value="F:pentosyltransferase activity"/>
    <property type="evidence" value="ECO:0007669"/>
    <property type="project" value="TreeGrafter"/>
</dbReference>
<feature type="transmembrane region" description="Helical" evidence="8">
    <location>
        <begin position="166"/>
        <end position="191"/>
    </location>
</feature>
<feature type="transmembrane region" description="Helical" evidence="8">
    <location>
        <begin position="301"/>
        <end position="319"/>
    </location>
</feature>
<evidence type="ECO:0000313" key="11">
    <source>
        <dbReference type="Proteomes" id="UP000177082"/>
    </source>
</evidence>
<dbReference type="PANTHER" id="PTHR33908">
    <property type="entry name" value="MANNOSYLTRANSFERASE YKCB-RELATED"/>
    <property type="match status" value="1"/>
</dbReference>
<comment type="caution">
    <text evidence="10">The sequence shown here is derived from an EMBL/GenBank/DDBJ whole genome shotgun (WGS) entry which is preliminary data.</text>
</comment>
<keyword evidence="7 8" id="KW-0472">Membrane</keyword>
<evidence type="ECO:0000259" key="9">
    <source>
        <dbReference type="Pfam" id="PF13231"/>
    </source>
</evidence>
<dbReference type="PANTHER" id="PTHR33908:SF11">
    <property type="entry name" value="MEMBRANE PROTEIN"/>
    <property type="match status" value="1"/>
</dbReference>